<protein>
    <recommendedName>
        <fullName evidence="7">Major facilitator superfamily (MFS) profile domain-containing protein</fullName>
    </recommendedName>
</protein>
<dbReference type="Gene3D" id="1.20.1250.20">
    <property type="entry name" value="MFS general substrate transporter like domains"/>
    <property type="match status" value="1"/>
</dbReference>
<feature type="transmembrane region" description="Helical" evidence="6">
    <location>
        <begin position="164"/>
        <end position="189"/>
    </location>
</feature>
<comment type="caution">
    <text evidence="8">The sequence shown here is derived from an EMBL/GenBank/DDBJ whole genome shotgun (WGS) entry which is preliminary data.</text>
</comment>
<keyword evidence="5 6" id="KW-0472">Membrane</keyword>
<feature type="domain" description="Major facilitator superfamily (MFS) profile" evidence="7">
    <location>
        <begin position="74"/>
        <end position="562"/>
    </location>
</feature>
<dbReference type="PROSITE" id="PS50850">
    <property type="entry name" value="MFS"/>
    <property type="match status" value="1"/>
</dbReference>
<keyword evidence="3 6" id="KW-0812">Transmembrane</keyword>
<evidence type="ECO:0000259" key="7">
    <source>
        <dbReference type="PROSITE" id="PS50850"/>
    </source>
</evidence>
<keyword evidence="4 6" id="KW-1133">Transmembrane helix</keyword>
<dbReference type="GO" id="GO:0022857">
    <property type="term" value="F:transmembrane transporter activity"/>
    <property type="evidence" value="ECO:0007669"/>
    <property type="project" value="InterPro"/>
</dbReference>
<dbReference type="InterPro" id="IPR020846">
    <property type="entry name" value="MFS_dom"/>
</dbReference>
<dbReference type="RefSeq" id="XP_056050983.1">
    <property type="nucleotide sequence ID" value="XM_056194001.1"/>
</dbReference>
<evidence type="ECO:0000313" key="8">
    <source>
        <dbReference type="EMBL" id="KAJ4148042.1"/>
    </source>
</evidence>
<feature type="transmembrane region" description="Helical" evidence="6">
    <location>
        <begin position="196"/>
        <end position="220"/>
    </location>
</feature>
<dbReference type="PROSITE" id="PS00217">
    <property type="entry name" value="SUGAR_TRANSPORT_2"/>
    <property type="match status" value="1"/>
</dbReference>
<dbReference type="InterPro" id="IPR005829">
    <property type="entry name" value="Sugar_transporter_CS"/>
</dbReference>
<feature type="transmembrane region" description="Helical" evidence="6">
    <location>
        <begin position="258"/>
        <end position="277"/>
    </location>
</feature>
<feature type="transmembrane region" description="Helical" evidence="6">
    <location>
        <begin position="113"/>
        <end position="132"/>
    </location>
</feature>
<sequence>MYKTATLESAGSTPSIEHVATTTAATAEQQPLALSSSSNMDVSDLRGLSLYQRKCTLINREIDAYGMGRYQWCVWALCGCGYFIDLLWAQAFGLVLSPLQQELGFGNGKSGNIATSFNAGLTAGAFFWGFMADIIGRRWAFNLTCLVSSVFGLCLGASESYTTFLVLTAFVGFGVGGNIPVDSAIFLEFVPRNRRFLLACLSLFQPLGVIVSSAIAFGFIPGYSCSPNFSEPDQLPSCHNVADGVVCCTRGSNKGWRYVLFTTGALSLTVFVLRFLVFSFKETPKFLVYSGRDGEAIETMRHITGGKGSDCRLTAEVFETIERDFESEISSSRSSQSGVLLQETNKGSNARAKMAGKLSPYKVFFSSWGMARLTILVWLTYAMDFSGFTVAGFYLPRILAIKNGAANVSLKFTYAAYIYTYAPGILGVFAGALMYTVPAFGRKWTMVFSSALMGTSIFLLATVDSVAKREGLFTLEYFFQSMFNAVLYGWTPEAFPAPIRGFACGVAGFWGRLFGIVSPLIAQSLYGRATDGEGGDINAVLYLAGGITLGCVLSTALLPSKLMESEDEVKR</sequence>
<evidence type="ECO:0000256" key="1">
    <source>
        <dbReference type="ARBA" id="ARBA00004141"/>
    </source>
</evidence>
<evidence type="ECO:0000256" key="5">
    <source>
        <dbReference type="ARBA" id="ARBA00023136"/>
    </source>
</evidence>
<feature type="transmembrane region" description="Helical" evidence="6">
    <location>
        <begin position="375"/>
        <end position="396"/>
    </location>
</feature>
<dbReference type="AlphaFoldDB" id="A0A9W8UJB9"/>
<accession>A0A9W8UJB9</accession>
<proteinExistence type="predicted"/>
<dbReference type="Pfam" id="PF00083">
    <property type="entry name" value="Sugar_tr"/>
    <property type="match status" value="1"/>
</dbReference>
<dbReference type="InterPro" id="IPR005828">
    <property type="entry name" value="MFS_sugar_transport-like"/>
</dbReference>
<evidence type="ECO:0000256" key="2">
    <source>
        <dbReference type="ARBA" id="ARBA00022448"/>
    </source>
</evidence>
<feature type="transmembrane region" description="Helical" evidence="6">
    <location>
        <begin position="416"/>
        <end position="437"/>
    </location>
</feature>
<feature type="transmembrane region" description="Helical" evidence="6">
    <location>
        <begin position="444"/>
        <end position="466"/>
    </location>
</feature>
<dbReference type="Proteomes" id="UP001144673">
    <property type="component" value="Chromosome 3"/>
</dbReference>
<evidence type="ECO:0000313" key="9">
    <source>
        <dbReference type="Proteomes" id="UP001144673"/>
    </source>
</evidence>
<reference evidence="8" key="1">
    <citation type="journal article" date="2023" name="Access Microbiol">
        <title>De-novo genome assembly for Akanthomyces muscarius, a biocontrol agent of insect agricultural pests.</title>
        <authorList>
            <person name="Erdos Z."/>
            <person name="Studholme D.J."/>
            <person name="Raymond B."/>
            <person name="Sharma M."/>
        </authorList>
    </citation>
    <scope>NUCLEOTIDE SEQUENCE</scope>
    <source>
        <strain evidence="8">Ve6</strain>
    </source>
</reference>
<dbReference type="PANTHER" id="PTHR23511:SF3">
    <property type="entry name" value="MAJOR FACILITATOR SUPERFAMILY (MFS) PROFILE DOMAIN-CONTAINING PROTEIN"/>
    <property type="match status" value="1"/>
</dbReference>
<evidence type="ECO:0000256" key="3">
    <source>
        <dbReference type="ARBA" id="ARBA00022692"/>
    </source>
</evidence>
<keyword evidence="9" id="KW-1185">Reference proteome</keyword>
<organism evidence="8 9">
    <name type="scientific">Akanthomyces muscarius</name>
    <name type="common">Entomopathogenic fungus</name>
    <name type="synonym">Lecanicillium muscarium</name>
    <dbReference type="NCBI Taxonomy" id="2231603"/>
    <lineage>
        <taxon>Eukaryota</taxon>
        <taxon>Fungi</taxon>
        <taxon>Dikarya</taxon>
        <taxon>Ascomycota</taxon>
        <taxon>Pezizomycotina</taxon>
        <taxon>Sordariomycetes</taxon>
        <taxon>Hypocreomycetidae</taxon>
        <taxon>Hypocreales</taxon>
        <taxon>Cordycipitaceae</taxon>
        <taxon>Akanthomyces</taxon>
    </lineage>
</organism>
<dbReference type="KEGG" id="amus:LMH87_002530"/>
<dbReference type="PANTHER" id="PTHR23511">
    <property type="entry name" value="SYNAPTIC VESICLE GLYCOPROTEIN 2"/>
    <property type="match status" value="1"/>
</dbReference>
<dbReference type="SUPFAM" id="SSF103473">
    <property type="entry name" value="MFS general substrate transporter"/>
    <property type="match status" value="1"/>
</dbReference>
<comment type="subcellular location">
    <subcellularLocation>
        <location evidence="1">Membrane</location>
        <topology evidence="1">Multi-pass membrane protein</topology>
    </subcellularLocation>
</comment>
<evidence type="ECO:0000256" key="6">
    <source>
        <dbReference type="SAM" id="Phobius"/>
    </source>
</evidence>
<dbReference type="InterPro" id="IPR036259">
    <property type="entry name" value="MFS_trans_sf"/>
</dbReference>
<feature type="transmembrane region" description="Helical" evidence="6">
    <location>
        <begin position="139"/>
        <end position="158"/>
    </location>
</feature>
<feature type="transmembrane region" description="Helical" evidence="6">
    <location>
        <begin position="539"/>
        <end position="558"/>
    </location>
</feature>
<dbReference type="GO" id="GO:0016020">
    <property type="term" value="C:membrane"/>
    <property type="evidence" value="ECO:0007669"/>
    <property type="project" value="UniProtKB-SubCell"/>
</dbReference>
<keyword evidence="2" id="KW-0813">Transport</keyword>
<dbReference type="EMBL" id="JAJHUN010000010">
    <property type="protein sequence ID" value="KAJ4148042.1"/>
    <property type="molecule type" value="Genomic_DNA"/>
</dbReference>
<feature type="transmembrane region" description="Helical" evidence="6">
    <location>
        <begin position="502"/>
        <end position="527"/>
    </location>
</feature>
<evidence type="ECO:0000256" key="4">
    <source>
        <dbReference type="ARBA" id="ARBA00022989"/>
    </source>
</evidence>
<name>A0A9W8UJB9_AKAMU</name>
<gene>
    <name evidence="8" type="ORF">LMH87_002530</name>
</gene>
<dbReference type="GeneID" id="80889689"/>
<feature type="transmembrane region" description="Helical" evidence="6">
    <location>
        <begin position="72"/>
        <end position="93"/>
    </location>
</feature>